<feature type="compositionally biased region" description="Basic and acidic residues" evidence="4">
    <location>
        <begin position="705"/>
        <end position="731"/>
    </location>
</feature>
<dbReference type="GO" id="GO:0008017">
    <property type="term" value="F:microtubule binding"/>
    <property type="evidence" value="ECO:0007669"/>
    <property type="project" value="InterPro"/>
</dbReference>
<feature type="region of interest" description="Disordered" evidence="4">
    <location>
        <begin position="1"/>
        <end position="44"/>
    </location>
</feature>
<evidence type="ECO:0000259" key="5">
    <source>
        <dbReference type="Pfam" id="PF06657"/>
    </source>
</evidence>
<dbReference type="Gene3D" id="6.10.250.3110">
    <property type="match status" value="1"/>
</dbReference>
<feature type="region of interest" description="Disordered" evidence="4">
    <location>
        <begin position="693"/>
        <end position="775"/>
    </location>
</feature>
<evidence type="ECO:0000256" key="2">
    <source>
        <dbReference type="ARBA" id="ARBA00022490"/>
    </source>
</evidence>
<dbReference type="InterPro" id="IPR024957">
    <property type="entry name" value="Cep57_MT-bd_dom"/>
</dbReference>
<dbReference type="AlphaFoldDB" id="A0A0M9VSF6"/>
<dbReference type="Proteomes" id="UP000053831">
    <property type="component" value="Unassembled WGS sequence"/>
</dbReference>
<feature type="region of interest" description="Disordered" evidence="4">
    <location>
        <begin position="808"/>
        <end position="848"/>
    </location>
</feature>
<protein>
    <submittedName>
        <fullName evidence="7">Intracellular protein transport protein USO1</fullName>
    </submittedName>
</protein>
<dbReference type="Pfam" id="PF06657">
    <property type="entry name" value="Cep57_MT_bd"/>
    <property type="match status" value="1"/>
</dbReference>
<keyword evidence="8" id="KW-1185">Reference proteome</keyword>
<dbReference type="Gene3D" id="1.10.287.1490">
    <property type="match status" value="1"/>
</dbReference>
<evidence type="ECO:0000313" key="7">
    <source>
        <dbReference type="EMBL" id="KOS17555.1"/>
    </source>
</evidence>
<feature type="compositionally biased region" description="Basic and acidic residues" evidence="4">
    <location>
        <begin position="814"/>
        <end position="831"/>
    </location>
</feature>
<name>A0A0M9VSF6_ESCWE</name>
<feature type="region of interest" description="Disordered" evidence="4">
    <location>
        <begin position="165"/>
        <end position="255"/>
    </location>
</feature>
<feature type="compositionally biased region" description="Polar residues" evidence="4">
    <location>
        <begin position="228"/>
        <end position="255"/>
    </location>
</feature>
<evidence type="ECO:0000256" key="3">
    <source>
        <dbReference type="ARBA" id="ARBA00023212"/>
    </source>
</evidence>
<comment type="caution">
    <text evidence="7">The sequence shown here is derived from an EMBL/GenBank/DDBJ whole genome shotgun (WGS) entry which is preliminary data.</text>
</comment>
<feature type="domain" description="Cep57 centrosome microtubule-binding" evidence="5">
    <location>
        <begin position="925"/>
        <end position="1000"/>
    </location>
</feature>
<feature type="compositionally biased region" description="Basic and acidic residues" evidence="4">
    <location>
        <begin position="192"/>
        <end position="209"/>
    </location>
</feature>
<reference evidence="7 8" key="1">
    <citation type="submission" date="2015-07" db="EMBL/GenBank/DDBJ databases">
        <title>The genome of the fungus Escovopsis weberi, a specialized disease agent of ant agriculture.</title>
        <authorList>
            <person name="de Man T.J."/>
            <person name="Stajich J.E."/>
            <person name="Kubicek C.P."/>
            <person name="Chenthamara K."/>
            <person name="Atanasova L."/>
            <person name="Druzhinina I.S."/>
            <person name="Birnbaum S."/>
            <person name="Barribeau S.M."/>
            <person name="Teiling C."/>
            <person name="Suen G."/>
            <person name="Currie C."/>
            <person name="Gerardo N.M."/>
        </authorList>
    </citation>
    <scope>NUCLEOTIDE SEQUENCE [LARGE SCALE GENOMIC DNA]</scope>
</reference>
<keyword evidence="2" id="KW-0963">Cytoplasm</keyword>
<evidence type="ECO:0000256" key="1">
    <source>
        <dbReference type="ARBA" id="ARBA00004267"/>
    </source>
</evidence>
<comment type="subcellular location">
    <subcellularLocation>
        <location evidence="1">Cytoplasm</location>
        <location evidence="1">Cytoskeleton</location>
        <location evidence="1">Microtubule organizing center</location>
    </subcellularLocation>
</comment>
<accession>A0A0M9VSF6</accession>
<keyword evidence="3" id="KW-0206">Cytoskeleton</keyword>
<feature type="compositionally biased region" description="Polar residues" evidence="4">
    <location>
        <begin position="477"/>
        <end position="489"/>
    </location>
</feature>
<dbReference type="PANTHER" id="PTHR19336">
    <property type="entry name" value="UNCHARACTERIZED DUF1167"/>
    <property type="match status" value="1"/>
</dbReference>
<sequence>MNANRENPFNSPPSSTGSHRAASPTLSSVFSDPEGESTRRLNEDIARVTAPRKLSVNWEAAHRKWPEFYSLPTKTDRPIFDDITSTETQARPLHIRSQSKENLDPLASAPGPIIAKYIVDDTTEDAWSGSKRTRAEMQPRVDNESDLSSILSKSPARGMGAFAAATKNAHAPSPLSKTHTSAPPPPSQVYRQQRDHKQDPLSDAFERLRRTSSSPRSTREPRSHDESSPNMSSAKSSLTAVPTSPSTASPGHDNTNMRSFFMPDVTHLGDFVTGTLRFTGSAKNGVPILVKHGKVHDQNIRPFGARHAEVDGVVIPEEEGKIFVSMDMIRQEIVSLQDNHDKIQEYAGNLQREVERLQAQLNSRKSFENRLGMDRANEQVLAQKKGLEAEVASLQARLDQANQRVSSRAIENDTLAQERDRVMSRLQEACDDINKLTRKLVIKEKELETTSKQLGSSEQTRQENDTLRRDLADLRQSRQGLESENTSLRTDNEGLRKEVKHLRQESESLRSDNKSLRSDHKSLLSENRSLRKAQRTHLDDEDQFRDNVDGLQQELDAAREEVESLQQELRSLKQEKSSLRQDNDSLVRHNEKYFNENKILRRENSGFERSIHGLHDEISKLKEEVVYLKEQLDQQCRPIPKRDLTAAADDETEDNMTSAFFVPDITINSDDSGPLETLPSKALSSLPNNFSGTKNAASLSSNNNNKDHESRTATKRDGSGRTDRPTSKSDKSLTQSRDSGHVQKVAFSLPEKSTESSKAYSTQANKGSKRKSASIKAATNDMDAFGDHDDTTGILSVDNTTQDQSVSMSLTFRSIKETEEPRPMARSDGLHKSQRSKVSSKKANTAAQEAIRSVGKDSCPALSNNARRVLDSLCVHSCQNCMVCSRITSHNGIASSRELAAGKKRVTVPRPVPVSERQGQGDDMTVRPTQPPGHALALVIKGLEDESQHLQLELIRLQAQYNGSDKSQGRKERLHVAHAIKMILKQLEVKNDQIYSLYDVLEGQKAVGQAMSEEEIELTVLNIAGIAVRDVVGASHGNHNKDSWEGVVAD</sequence>
<evidence type="ECO:0000259" key="6">
    <source>
        <dbReference type="Pfam" id="PF14197"/>
    </source>
</evidence>
<evidence type="ECO:0000313" key="8">
    <source>
        <dbReference type="Proteomes" id="UP000053831"/>
    </source>
</evidence>
<dbReference type="OrthoDB" id="76453at2759"/>
<feature type="domain" description="PPC89 centrosome localisation" evidence="6">
    <location>
        <begin position="387"/>
        <end position="452"/>
    </location>
</feature>
<feature type="region of interest" description="Disordered" evidence="4">
    <location>
        <begin position="125"/>
        <end position="152"/>
    </location>
</feature>
<dbReference type="InterPro" id="IPR051756">
    <property type="entry name" value="Centrosomal_MT-associated"/>
</dbReference>
<dbReference type="InterPro" id="IPR025925">
    <property type="entry name" value="PPC89_CLD"/>
</dbReference>
<dbReference type="EMBL" id="LGSR01000022">
    <property type="protein sequence ID" value="KOS17555.1"/>
    <property type="molecule type" value="Genomic_DNA"/>
</dbReference>
<dbReference type="Pfam" id="PF14197">
    <property type="entry name" value="Cep57_CLD_2"/>
    <property type="match status" value="2"/>
</dbReference>
<feature type="domain" description="PPC89 centrosome localisation" evidence="6">
    <location>
        <begin position="572"/>
        <end position="635"/>
    </location>
</feature>
<gene>
    <name evidence="7" type="ORF">ESCO_002456</name>
</gene>
<dbReference type="PANTHER" id="PTHR19336:SF9">
    <property type="entry name" value="SPINDLE POLE BODY PROTEIN PPC89"/>
    <property type="match status" value="1"/>
</dbReference>
<feature type="compositionally biased region" description="Polar residues" evidence="4">
    <location>
        <begin position="756"/>
        <end position="766"/>
    </location>
</feature>
<feature type="compositionally biased region" description="Polar residues" evidence="4">
    <location>
        <begin position="1"/>
        <end position="30"/>
    </location>
</feature>
<feature type="compositionally biased region" description="Low complexity" evidence="4">
    <location>
        <begin position="695"/>
        <end position="704"/>
    </location>
</feature>
<feature type="region of interest" description="Disordered" evidence="4">
    <location>
        <begin position="912"/>
        <end position="931"/>
    </location>
</feature>
<dbReference type="GO" id="GO:0005815">
    <property type="term" value="C:microtubule organizing center"/>
    <property type="evidence" value="ECO:0007669"/>
    <property type="project" value="UniProtKB-SubCell"/>
</dbReference>
<proteinExistence type="predicted"/>
<feature type="compositionally biased region" description="Basic and acidic residues" evidence="4">
    <location>
        <begin position="217"/>
        <end position="227"/>
    </location>
</feature>
<feature type="region of interest" description="Disordered" evidence="4">
    <location>
        <begin position="474"/>
        <end position="546"/>
    </location>
</feature>
<feature type="compositionally biased region" description="Basic and acidic residues" evidence="4">
    <location>
        <begin position="490"/>
        <end position="523"/>
    </location>
</feature>
<feature type="compositionally biased region" description="Basic and acidic residues" evidence="4">
    <location>
        <begin position="133"/>
        <end position="143"/>
    </location>
</feature>
<organism evidence="7 8">
    <name type="scientific">Escovopsis weberi</name>
    <dbReference type="NCBI Taxonomy" id="150374"/>
    <lineage>
        <taxon>Eukaryota</taxon>
        <taxon>Fungi</taxon>
        <taxon>Dikarya</taxon>
        <taxon>Ascomycota</taxon>
        <taxon>Pezizomycotina</taxon>
        <taxon>Sordariomycetes</taxon>
        <taxon>Hypocreomycetidae</taxon>
        <taxon>Hypocreales</taxon>
        <taxon>Hypocreaceae</taxon>
        <taxon>Escovopsis</taxon>
    </lineage>
</organism>
<evidence type="ECO:0000256" key="4">
    <source>
        <dbReference type="SAM" id="MobiDB-lite"/>
    </source>
</evidence>
<dbReference type="STRING" id="150374.A0A0M9VSF6"/>